<accession>A0AAV7K4R4</accession>
<dbReference type="InterPro" id="IPR052709">
    <property type="entry name" value="Transposase-MT_Hybrid"/>
</dbReference>
<dbReference type="AlphaFoldDB" id="A0AAV7K4R4"/>
<dbReference type="PANTHER" id="PTHR46060:SF1">
    <property type="entry name" value="MARINER MOS1 TRANSPOSASE-LIKE PROTEIN"/>
    <property type="match status" value="1"/>
</dbReference>
<proteinExistence type="predicted"/>
<keyword evidence="2" id="KW-1185">Reference proteome</keyword>
<name>A0AAV7K4R4_9METZ</name>
<dbReference type="EMBL" id="JAKMXF010000177">
    <property type="protein sequence ID" value="KAI6655704.1"/>
    <property type="molecule type" value="Genomic_DNA"/>
</dbReference>
<evidence type="ECO:0000313" key="2">
    <source>
        <dbReference type="Proteomes" id="UP001165289"/>
    </source>
</evidence>
<comment type="caution">
    <text evidence="1">The sequence shown here is derived from an EMBL/GenBank/DDBJ whole genome shotgun (WGS) entry which is preliminary data.</text>
</comment>
<dbReference type="PANTHER" id="PTHR46060">
    <property type="entry name" value="MARINER MOS1 TRANSPOSASE-LIKE PROTEIN"/>
    <property type="match status" value="1"/>
</dbReference>
<sequence length="117" mass="13114">MASKHILTKTEQRASIKIRTVLGDKPLQIHENLVTVYHGETLLYPTVKEWARKLKAGRGSIEDDPRTGKPISSTTPEIDSQILELLDISPQMSVEEIALILDISSGGVHTIWHDYLE</sequence>
<dbReference type="Proteomes" id="UP001165289">
    <property type="component" value="Unassembled WGS sequence"/>
</dbReference>
<protein>
    <submittedName>
        <fullName evidence="1">Uncharacterized protein</fullName>
    </submittedName>
</protein>
<reference evidence="1 2" key="1">
    <citation type="journal article" date="2023" name="BMC Biol.">
        <title>The compact genome of the sponge Oopsacas minuta (Hexactinellida) is lacking key metazoan core genes.</title>
        <authorList>
            <person name="Santini S."/>
            <person name="Schenkelaars Q."/>
            <person name="Jourda C."/>
            <person name="Duchesne M."/>
            <person name="Belahbib H."/>
            <person name="Rocher C."/>
            <person name="Selva M."/>
            <person name="Riesgo A."/>
            <person name="Vervoort M."/>
            <person name="Leys S.P."/>
            <person name="Kodjabachian L."/>
            <person name="Le Bivic A."/>
            <person name="Borchiellini C."/>
            <person name="Claverie J.M."/>
            <person name="Renard E."/>
        </authorList>
    </citation>
    <scope>NUCLEOTIDE SEQUENCE [LARGE SCALE GENOMIC DNA]</scope>
    <source>
        <strain evidence="1">SPO-2</strain>
    </source>
</reference>
<organism evidence="1 2">
    <name type="scientific">Oopsacas minuta</name>
    <dbReference type="NCBI Taxonomy" id="111878"/>
    <lineage>
        <taxon>Eukaryota</taxon>
        <taxon>Metazoa</taxon>
        <taxon>Porifera</taxon>
        <taxon>Hexactinellida</taxon>
        <taxon>Hexasterophora</taxon>
        <taxon>Lyssacinosida</taxon>
        <taxon>Leucopsacidae</taxon>
        <taxon>Oopsacas</taxon>
    </lineage>
</organism>
<evidence type="ECO:0000313" key="1">
    <source>
        <dbReference type="EMBL" id="KAI6655704.1"/>
    </source>
</evidence>
<gene>
    <name evidence="1" type="ORF">LOD99_1844</name>
</gene>